<geneLocation type="chloroplast" evidence="1"/>
<reference evidence="1" key="1">
    <citation type="submission" date="2020-03" db="EMBL/GenBank/DDBJ databases">
        <title>Mitochondrial and Plastid genome variability of Corallina officinalis (Corallinales, Rhodophyta).</title>
        <authorList>
            <person name="Yesson C."/>
            <person name="Bian X."/>
            <person name="Williamson C."/>
            <person name="Briscoe A.G."/>
            <person name="Brodie J."/>
        </authorList>
    </citation>
    <scope>NUCLEOTIDE SEQUENCE</scope>
</reference>
<dbReference type="EMBL" id="MT211887">
    <property type="protein sequence ID" value="QJF58831.1"/>
    <property type="molecule type" value="Genomic_DNA"/>
</dbReference>
<protein>
    <submittedName>
        <fullName evidence="1">Uncharacterized protein</fullName>
    </submittedName>
</protein>
<sequence length="706" mass="85605">MFFTYRMNFKNIKSLNYFENRKQITIFSNCSKLNQEQLIKKHIKRILIQGINNHYLKDKLFKNLSLYYFFNFKNKLKIGTINSVIKKLKHSGFFKKIQLSYTSINKKPCLIIEVFTNPIIKRIKVSNIDKLNILEKDLIYILKKQIGYPKNLKLLNEITKDLETWYYARGYRWSKASYYMNSENNYVITIKEGQIDEIRLECINHSNKYYKSDLQQILLRELQLVRGEALNYHNLEKGIKKLKTRQILLSCNYKIHYTKNHTLKIILKYRIPNQKSFYLFYQSMYLPYDLLYLMYLRWSSALISFENYWPVNSNLHRLVNLKYLTNIFDDNNVIPHNALIYKFWNVISCKNSSLYAFWQLKNNLRLKFYLNQFNNNFSHFLISFIKSEKKNEIFLIYTYPLQRYNKHHSDQKKLSIIQEKNPIKKNLLIFLSNRIDNIKGYLNNIISKNIEFTLTNILSKYLLISQKIKLTKEIYEIYTLCISQKLQPYLYYTNNNILKKTQFLYKQLTCYSIHINSIINNNKYNIQPDIFWHLYLETQGTRFFDTQIFTLTDKLNHFISFHYKQIANYFIKNKQNIFGTTLLTLKINTILREAQSKYFSNNTLKINNYFRKIQNSKYTFDYKCYLLLSYDLELYIYKTHRFVLFIFMTSNNYINNFTNYKRNIYNVKAGIGILINLKIKLMPNIKLKYEFQNNCNSKFYASFYFR</sequence>
<keyword evidence="1" id="KW-0150">Chloroplast</keyword>
<accession>A0A6M3W9X1</accession>
<keyword evidence="1" id="KW-0934">Plastid</keyword>
<name>A0A6M3W9X1_COROI</name>
<organism evidence="1">
    <name type="scientific">Corallina officinalis</name>
    <name type="common">Coral seaweed</name>
    <dbReference type="NCBI Taxonomy" id="35170"/>
    <lineage>
        <taxon>Eukaryota</taxon>
        <taxon>Rhodophyta</taxon>
        <taxon>Florideophyceae</taxon>
        <taxon>Corallinophycidae</taxon>
        <taxon>Corallinales</taxon>
        <taxon>Corallinaceae</taxon>
        <taxon>Corallinoideae</taxon>
        <taxon>Corallina</taxon>
    </lineage>
</organism>
<dbReference type="EMBL" id="MT211885">
    <property type="protein sequence ID" value="QJF58433.1"/>
    <property type="molecule type" value="Genomic_DNA"/>
</dbReference>
<evidence type="ECO:0000313" key="1">
    <source>
        <dbReference type="EMBL" id="QJF58234.1"/>
    </source>
</evidence>
<dbReference type="EMBL" id="MT211884">
    <property type="protein sequence ID" value="QJF58234.1"/>
    <property type="molecule type" value="Genomic_DNA"/>
</dbReference>
<dbReference type="AlphaFoldDB" id="A0A6M3W9X1"/>
<proteinExistence type="predicted"/>
<dbReference type="Gene3D" id="3.10.20.310">
    <property type="entry name" value="membrane protein fhac"/>
    <property type="match status" value="1"/>
</dbReference>
<dbReference type="EMBL" id="MT211886">
    <property type="protein sequence ID" value="QJF58632.1"/>
    <property type="molecule type" value="Genomic_DNA"/>
</dbReference>